<dbReference type="SUPFAM" id="SSF54001">
    <property type="entry name" value="Cysteine proteinases"/>
    <property type="match status" value="1"/>
</dbReference>
<name>A0ABP8JXG4_9BACT</name>
<reference evidence="4" key="1">
    <citation type="journal article" date="2019" name="Int. J. Syst. Evol. Microbiol.">
        <title>The Global Catalogue of Microorganisms (GCM) 10K type strain sequencing project: providing services to taxonomists for standard genome sequencing and annotation.</title>
        <authorList>
            <consortium name="The Broad Institute Genomics Platform"/>
            <consortium name="The Broad Institute Genome Sequencing Center for Infectious Disease"/>
            <person name="Wu L."/>
            <person name="Ma J."/>
        </authorList>
    </citation>
    <scope>NUCLEOTIDE SEQUENCE [LARGE SCALE GENOMIC DNA]</scope>
    <source>
        <strain evidence="4">JCM 17925</strain>
    </source>
</reference>
<sequence>MKSSIRSYLVISLIALVWSCNKQKDDPVKPVTPSADHTKGLIFTPDNMMVQTPLAAPLTAPGSLPKSYMLEMPPVGNQGAQGSCVGWAVAYAAMSYVNNGTYFNTNGGVNYSNIMSPSFVYNQIKISDCRQGSYFVSNASYKGALDLLKEQGVCSWSDMPYSADDCSVRPTSQQVSRANANRIETYNRLNPADQTALKLNLINKRPIIIAVSVDQGFELAGRNFIWKQRNGTDQGGHALVVMGYDDNKNAFRIINSWGTQWGDEGYGWIDYAYFPTVVREAYVILGKKTPPPTGQPVAAFQPSVTRGNAPLQVAFTDQSSGTILSYEWDFGNGNTSTVRNPTYTYTDAGTYMVKLTVRGPVGSSSAQTSIQVDNVVTGTSGQIPGRVLWSNVPNPVHQVLTTMKNNGRGTGIRLVDVSTADGYAIVDGDNGYMTAGLPTFISDALKTVNTNRKVIKDIAMTTDAAVLMYDYNGWYASGVTAETLQKLKEFADQNGYSYNSFTFGSDKSSWTAFYGNGGWYSYGTQQYFDDIKAASFTVYRTELTLDNKGWVLINQSGSQLSWRNIPATCANAIKSLIETQGKRILDIAFTTNNGYIIVYQ</sequence>
<evidence type="ECO:0000313" key="3">
    <source>
        <dbReference type="EMBL" id="GAA4397618.1"/>
    </source>
</evidence>
<dbReference type="CDD" id="cd02619">
    <property type="entry name" value="Peptidase_C1"/>
    <property type="match status" value="1"/>
</dbReference>
<dbReference type="Gene3D" id="2.60.40.10">
    <property type="entry name" value="Immunoglobulins"/>
    <property type="match status" value="1"/>
</dbReference>
<dbReference type="RefSeq" id="WP_345264053.1">
    <property type="nucleotide sequence ID" value="NZ_BAABHB010000001.1"/>
</dbReference>
<accession>A0ABP8JXG4</accession>
<dbReference type="InterPro" id="IPR038765">
    <property type="entry name" value="Papain-like_cys_pep_sf"/>
</dbReference>
<evidence type="ECO:0000259" key="2">
    <source>
        <dbReference type="PROSITE" id="PS50093"/>
    </source>
</evidence>
<dbReference type="Pfam" id="PF00112">
    <property type="entry name" value="Peptidase_C1"/>
    <property type="match status" value="1"/>
</dbReference>
<dbReference type="InterPro" id="IPR000668">
    <property type="entry name" value="Peptidase_C1A_C"/>
</dbReference>
<dbReference type="InterPro" id="IPR013128">
    <property type="entry name" value="Peptidase_C1A"/>
</dbReference>
<dbReference type="EMBL" id="BAABHB010000001">
    <property type="protein sequence ID" value="GAA4397618.1"/>
    <property type="molecule type" value="Genomic_DNA"/>
</dbReference>
<organism evidence="3 4">
    <name type="scientific">Nibrella viscosa</name>
    <dbReference type="NCBI Taxonomy" id="1084524"/>
    <lineage>
        <taxon>Bacteria</taxon>
        <taxon>Pseudomonadati</taxon>
        <taxon>Bacteroidota</taxon>
        <taxon>Cytophagia</taxon>
        <taxon>Cytophagales</taxon>
        <taxon>Spirosomataceae</taxon>
        <taxon>Nibrella</taxon>
    </lineage>
</organism>
<dbReference type="InterPro" id="IPR000601">
    <property type="entry name" value="PKD_dom"/>
</dbReference>
<dbReference type="PROSITE" id="PS50093">
    <property type="entry name" value="PKD"/>
    <property type="match status" value="1"/>
</dbReference>
<feature type="domain" description="PKD" evidence="2">
    <location>
        <begin position="296"/>
        <end position="372"/>
    </location>
</feature>
<evidence type="ECO:0000313" key="4">
    <source>
        <dbReference type="Proteomes" id="UP001500936"/>
    </source>
</evidence>
<dbReference type="Gene3D" id="3.90.70.10">
    <property type="entry name" value="Cysteine proteinases"/>
    <property type="match status" value="1"/>
</dbReference>
<keyword evidence="4" id="KW-1185">Reference proteome</keyword>
<dbReference type="SMART" id="SM00089">
    <property type="entry name" value="PKD"/>
    <property type="match status" value="1"/>
</dbReference>
<evidence type="ECO:0000256" key="1">
    <source>
        <dbReference type="ARBA" id="ARBA00008455"/>
    </source>
</evidence>
<dbReference type="SUPFAM" id="SSF49299">
    <property type="entry name" value="PKD domain"/>
    <property type="match status" value="1"/>
</dbReference>
<comment type="caution">
    <text evidence="3">The sequence shown here is derived from an EMBL/GenBank/DDBJ whole genome shotgun (WGS) entry which is preliminary data.</text>
</comment>
<protein>
    <recommendedName>
        <fullName evidence="2">PKD domain-containing protein</fullName>
    </recommendedName>
</protein>
<gene>
    <name evidence="3" type="ORF">GCM10023187_07280</name>
</gene>
<dbReference type="SMART" id="SM00645">
    <property type="entry name" value="Pept_C1"/>
    <property type="match status" value="1"/>
</dbReference>
<dbReference type="CDD" id="cd00146">
    <property type="entry name" value="PKD"/>
    <property type="match status" value="1"/>
</dbReference>
<dbReference type="PANTHER" id="PTHR12411">
    <property type="entry name" value="CYSTEINE PROTEASE FAMILY C1-RELATED"/>
    <property type="match status" value="1"/>
</dbReference>
<dbReference type="Pfam" id="PF18911">
    <property type="entry name" value="PKD_4"/>
    <property type="match status" value="1"/>
</dbReference>
<dbReference type="InterPro" id="IPR022409">
    <property type="entry name" value="PKD/Chitinase_dom"/>
</dbReference>
<dbReference type="InterPro" id="IPR035986">
    <property type="entry name" value="PKD_dom_sf"/>
</dbReference>
<dbReference type="Proteomes" id="UP001500936">
    <property type="component" value="Unassembled WGS sequence"/>
</dbReference>
<dbReference type="InterPro" id="IPR013783">
    <property type="entry name" value="Ig-like_fold"/>
</dbReference>
<comment type="similarity">
    <text evidence="1">Belongs to the peptidase C1 family.</text>
</comment>
<proteinExistence type="inferred from homology"/>